<name>A0A0A8TFB3_ACIBZ</name>
<dbReference type="Gene3D" id="2.60.120.620">
    <property type="entry name" value="q2cbj1_9rhob like domain"/>
    <property type="match status" value="1"/>
</dbReference>
<proteinExistence type="predicted"/>
<dbReference type="AlphaFoldDB" id="A0A0A8TFB3"/>
<protein>
    <submittedName>
        <fullName evidence="1">2OG-Fe(II) oxygenase</fullName>
    </submittedName>
</protein>
<sequence>MTSILKLDALKNAEVVTTPYPFFVVENALADSEVQAVIKDFPKIEQGGSFNIEDVEIKPNFDRFLKSLDTPEFRQILTDKFDVNVMEHPMMITLRGYSRQKDGRIHSDSKSKLLTILIYLNESWDAPNGRLRILNDDKDINNYVAEIGAGPGSLVAFKVTDNGWHGYIPYEGQRQSIQINFLTSEKANAKHKFFHGLSAKVKKIFG</sequence>
<evidence type="ECO:0000313" key="1">
    <source>
        <dbReference type="EMBL" id="UUN99621.1"/>
    </source>
</evidence>
<dbReference type="RefSeq" id="WP_004830403.1">
    <property type="nucleotide sequence ID" value="NZ_BBLJ01000048.1"/>
</dbReference>
<dbReference type="EMBL" id="CP092085">
    <property type="protein sequence ID" value="UUN99621.1"/>
    <property type="molecule type" value="Genomic_DNA"/>
</dbReference>
<reference evidence="1" key="1">
    <citation type="submission" date="2022-02" db="EMBL/GenBank/DDBJ databases">
        <title>Characterization of Tn125 harboring carbapenem-resistant Acinetobacter bereziniae clinical isolates.</title>
        <authorList>
            <person name="Wong N.-K."/>
            <person name="Pan Q."/>
        </authorList>
    </citation>
    <scope>NUCLEOTIDE SEQUENCE</scope>
    <source>
        <strain evidence="1">GD03393</strain>
    </source>
</reference>
<dbReference type="eggNOG" id="COG3751">
    <property type="taxonomic scope" value="Bacteria"/>
</dbReference>
<evidence type="ECO:0000313" key="2">
    <source>
        <dbReference type="Proteomes" id="UP000644140"/>
    </source>
</evidence>
<dbReference type="GeneID" id="69462882"/>
<dbReference type="InterPro" id="IPR044862">
    <property type="entry name" value="Pro_4_hyd_alph_FE2OG_OXY"/>
</dbReference>
<dbReference type="Proteomes" id="UP000644140">
    <property type="component" value="Chromosome"/>
</dbReference>
<dbReference type="STRING" id="106648.GCA_000753985_00562"/>
<organism evidence="1 2">
    <name type="scientific">Acinetobacter bereziniae</name>
    <name type="common">Acinetobacter genomosp. 10</name>
    <dbReference type="NCBI Taxonomy" id="106648"/>
    <lineage>
        <taxon>Bacteria</taxon>
        <taxon>Pseudomonadati</taxon>
        <taxon>Pseudomonadota</taxon>
        <taxon>Gammaproteobacteria</taxon>
        <taxon>Moraxellales</taxon>
        <taxon>Moraxellaceae</taxon>
        <taxon>Acinetobacter</taxon>
    </lineage>
</organism>
<dbReference type="Pfam" id="PF13640">
    <property type="entry name" value="2OG-FeII_Oxy_3"/>
    <property type="match status" value="1"/>
</dbReference>
<accession>A0A0A8TFB3</accession>
<gene>
    <name evidence="1" type="ORF">I9054_009320</name>
</gene>